<keyword evidence="12 17" id="KW-0472">Membrane</keyword>
<feature type="intramembrane region" description="Helical" evidence="17">
    <location>
        <begin position="32"/>
        <end position="52"/>
    </location>
</feature>
<feature type="topological domain" description="Cytoplasmic" evidence="17">
    <location>
        <begin position="86"/>
        <end position="112"/>
    </location>
</feature>
<evidence type="ECO:0000256" key="16">
    <source>
        <dbReference type="ARBA" id="ARBA00052459"/>
    </source>
</evidence>
<evidence type="ECO:0000256" key="6">
    <source>
        <dbReference type="ARBA" id="ARBA00022691"/>
    </source>
</evidence>
<dbReference type="PROSITE" id="PS51599">
    <property type="entry name" value="SAM_PEMT_PEM2"/>
    <property type="match status" value="1"/>
</dbReference>
<dbReference type="Pfam" id="PF04191">
    <property type="entry name" value="PEMT"/>
    <property type="match status" value="1"/>
</dbReference>
<dbReference type="FunFam" id="1.20.120.1630:FF:000005">
    <property type="entry name" value="Phosphatidylethanolamine N-methyltransferase"/>
    <property type="match status" value="1"/>
</dbReference>
<dbReference type="GO" id="GO:0006656">
    <property type="term" value="P:phosphatidylcholine biosynthetic process"/>
    <property type="evidence" value="ECO:0007669"/>
    <property type="project" value="UniProtKB-UniRule"/>
</dbReference>
<keyword evidence="4 17" id="KW-0489">Methyltransferase</keyword>
<feature type="transmembrane region" description="Helical" evidence="18">
    <location>
        <begin position="71"/>
        <end position="89"/>
    </location>
</feature>
<dbReference type="Gene3D" id="1.20.120.1630">
    <property type="match status" value="1"/>
</dbReference>
<comment type="pathway">
    <text evidence="2">Lipid metabolism.</text>
</comment>
<dbReference type="PIRSF" id="PIRSF005444">
    <property type="entry name" value="PEMT"/>
    <property type="match status" value="1"/>
</dbReference>
<dbReference type="PANTHER" id="PTHR15458">
    <property type="entry name" value="PHOSPHATIDYLETHANOLAMINE N-METHYLTRANSFERASE"/>
    <property type="match status" value="1"/>
</dbReference>
<dbReference type="PANTHER" id="PTHR15458:SF5">
    <property type="entry name" value="PHOSPHATIDYLETHANOLAMINE N-METHYLTRANSFERASE"/>
    <property type="match status" value="1"/>
</dbReference>
<dbReference type="Proteomes" id="UP000038830">
    <property type="component" value="Unassembled WGS sequence"/>
</dbReference>
<feature type="topological domain" description="Lumenal" evidence="17">
    <location>
        <begin position="134"/>
        <end position="176"/>
    </location>
</feature>
<comment type="similarity">
    <text evidence="17">Belongs to the class VI-like SAM-binding methyltransferase superfamily. PEMT/PEM2 methyltransferase family.</text>
</comment>
<organism evidence="19 20">
    <name type="scientific">Cyberlindnera jadinii (strain ATCC 18201 / CBS 1600 / BCRC 20928 / JCM 3617 / NBRC 0987 / NRRL Y-1542)</name>
    <name type="common">Torula yeast</name>
    <name type="synonym">Candida utilis</name>
    <dbReference type="NCBI Taxonomy" id="983966"/>
    <lineage>
        <taxon>Eukaryota</taxon>
        <taxon>Fungi</taxon>
        <taxon>Dikarya</taxon>
        <taxon>Ascomycota</taxon>
        <taxon>Saccharomycotina</taxon>
        <taxon>Saccharomycetes</taxon>
        <taxon>Phaffomycetales</taxon>
        <taxon>Phaffomycetaceae</taxon>
        <taxon>Cyberlindnera</taxon>
    </lineage>
</organism>
<evidence type="ECO:0000313" key="20">
    <source>
        <dbReference type="Proteomes" id="UP000038830"/>
    </source>
</evidence>
<comment type="catalytic activity">
    <reaction evidence="15">
        <text>a 1,2-diacyl-sn-glycero-3-phospho-N,N-dimethylethanolamine + S-adenosyl-L-methionine = a 1,2-diacyl-sn-glycero-3-phosphocholine + S-adenosyl-L-homocysteine + H(+)</text>
        <dbReference type="Rhea" id="RHEA:32739"/>
        <dbReference type="ChEBI" id="CHEBI:15378"/>
        <dbReference type="ChEBI" id="CHEBI:57643"/>
        <dbReference type="ChEBI" id="CHEBI:57856"/>
        <dbReference type="ChEBI" id="CHEBI:59789"/>
        <dbReference type="ChEBI" id="CHEBI:64572"/>
        <dbReference type="EC" id="2.1.1.71"/>
    </reaction>
</comment>
<evidence type="ECO:0000256" key="3">
    <source>
        <dbReference type="ARBA" id="ARBA00022516"/>
    </source>
</evidence>
<evidence type="ECO:0000256" key="14">
    <source>
        <dbReference type="ARBA" id="ARBA00023264"/>
    </source>
</evidence>
<feature type="topological domain" description="Lumenal" evidence="17">
    <location>
        <begin position="53"/>
        <end position="64"/>
    </location>
</feature>
<feature type="transmembrane region" description="Helical" evidence="18">
    <location>
        <begin position="180"/>
        <end position="198"/>
    </location>
</feature>
<evidence type="ECO:0000256" key="10">
    <source>
        <dbReference type="ARBA" id="ARBA00023098"/>
    </source>
</evidence>
<comment type="pathway">
    <text evidence="1 17">Phospholipid metabolism; phosphatidylcholine biosynthesis.</text>
</comment>
<evidence type="ECO:0000256" key="5">
    <source>
        <dbReference type="ARBA" id="ARBA00022679"/>
    </source>
</evidence>
<keyword evidence="9 17" id="KW-1133">Transmembrane helix</keyword>
<evidence type="ECO:0000256" key="1">
    <source>
        <dbReference type="ARBA" id="ARBA00004969"/>
    </source>
</evidence>
<evidence type="ECO:0000256" key="2">
    <source>
        <dbReference type="ARBA" id="ARBA00005189"/>
    </source>
</evidence>
<feature type="transmembrane region" description="Helical" evidence="18">
    <location>
        <begin position="110"/>
        <end position="130"/>
    </location>
</feature>
<evidence type="ECO:0000256" key="17">
    <source>
        <dbReference type="HAMAP-Rule" id="MF_03216"/>
    </source>
</evidence>
<keyword evidence="8 17" id="KW-0256">Endoplasmic reticulum</keyword>
<evidence type="ECO:0000256" key="4">
    <source>
        <dbReference type="ARBA" id="ARBA00022603"/>
    </source>
</evidence>
<accession>A0A0H5C8I9</accession>
<evidence type="ECO:0000256" key="12">
    <source>
        <dbReference type="ARBA" id="ARBA00023136"/>
    </source>
</evidence>
<evidence type="ECO:0000256" key="13">
    <source>
        <dbReference type="ARBA" id="ARBA00023209"/>
    </source>
</evidence>
<dbReference type="GO" id="GO:0031966">
    <property type="term" value="C:mitochondrial membrane"/>
    <property type="evidence" value="ECO:0007669"/>
    <property type="project" value="UniProtKB-SubCell"/>
</dbReference>
<comment type="caution">
    <text evidence="17">Lacks conserved residue(s) required for the propagation of feature annotation.</text>
</comment>
<feature type="transmembrane region" description="Helical" evidence="18">
    <location>
        <begin position="32"/>
        <end position="51"/>
    </location>
</feature>
<feature type="topological domain" description="Lumenal" evidence="17">
    <location>
        <begin position="1"/>
        <end position="31"/>
    </location>
</feature>
<comment type="subcellular location">
    <subcellularLocation>
        <location evidence="17">Endoplasmic reticulum membrane</location>
        <topology evidence="17">Multi-pass membrane protein</topology>
    </subcellularLocation>
    <subcellularLocation>
        <location evidence="17">Mitochondrion membrane</location>
        <topology evidence="17">Multi-pass membrane protein</topology>
    </subcellularLocation>
</comment>
<feature type="topological domain" description="Cytoplasmic" evidence="17">
    <location>
        <begin position="217"/>
        <end position="238"/>
    </location>
</feature>
<evidence type="ECO:0000256" key="18">
    <source>
        <dbReference type="SAM" id="Phobius"/>
    </source>
</evidence>
<dbReference type="HAMAP" id="MF_03216">
    <property type="entry name" value="PLMT"/>
    <property type="match status" value="1"/>
</dbReference>
<dbReference type="InterPro" id="IPR024960">
    <property type="entry name" value="PEMT/MFAP"/>
</dbReference>
<sequence length="238" mass="26902">MSSKIDQALDVFNQLCTEVDITSKSFQITNDVCFKVALASICFNPVFWNVVARLEYNTHFLTKLSGGPKNGCYLLAFTIFSLGIFRDYLYERALKEQVTSDLLTGPIFTYAGYFFFALGNIFVLSSMWALGVTGTYLGDYFGILMDHRVTGFPFNVLDNPMYVGSTLCFLGTALYFGKPAGLFATLFVHLLYSVALKFEEYVLFTFRFSLFSCLLTPTRPFTAEIYAKKAREEKKKAT</sequence>
<dbReference type="GO" id="GO:0032259">
    <property type="term" value="P:methylation"/>
    <property type="evidence" value="ECO:0007669"/>
    <property type="project" value="UniProtKB-KW"/>
</dbReference>
<keyword evidence="14 17" id="KW-1208">Phospholipid metabolism</keyword>
<evidence type="ECO:0000313" key="19">
    <source>
        <dbReference type="EMBL" id="CEP24528.1"/>
    </source>
</evidence>
<gene>
    <name evidence="19" type="primary">OPI3</name>
    <name evidence="19" type="ORF">BN1211_5362</name>
</gene>
<keyword evidence="3 17" id="KW-0444">Lipid biosynthesis</keyword>
<keyword evidence="7 17" id="KW-0812">Transmembrane</keyword>
<evidence type="ECO:0000256" key="11">
    <source>
        <dbReference type="ARBA" id="ARBA00023128"/>
    </source>
</evidence>
<protein>
    <recommendedName>
        <fullName evidence="17">Phosphatidyl-N-methylethanolamine N-methyltransferase</fullName>
        <ecNumber evidence="17">2.1.1.71</ecNumber>
    </recommendedName>
    <alternativeName>
        <fullName evidence="17">Phospholipid methyltransferase</fullName>
        <shortName evidence="17">PLMT</shortName>
    </alternativeName>
</protein>
<name>A0A0H5C8I9_CYBJN</name>
<dbReference type="UniPathway" id="UPA00753"/>
<evidence type="ECO:0000256" key="8">
    <source>
        <dbReference type="ARBA" id="ARBA00022824"/>
    </source>
</evidence>
<keyword evidence="11 17" id="KW-0496">Mitochondrion</keyword>
<feature type="binding site" evidence="17">
    <location>
        <begin position="117"/>
        <end position="119"/>
    </location>
    <ligand>
        <name>S-adenosyl-L-methionine</name>
        <dbReference type="ChEBI" id="CHEBI:59789"/>
    </ligand>
</feature>
<evidence type="ECO:0000256" key="15">
    <source>
        <dbReference type="ARBA" id="ARBA00051252"/>
    </source>
</evidence>
<keyword evidence="5 17" id="KW-0808">Transferase</keyword>
<evidence type="ECO:0000256" key="9">
    <source>
        <dbReference type="ARBA" id="ARBA00022989"/>
    </source>
</evidence>
<keyword evidence="10 17" id="KW-0443">Lipid metabolism</keyword>
<comment type="function">
    <text evidence="17">Catalyzes the second two steps of the methylation pathway of phosphatidylcholine biosynthesis, the SAM-dependent methylation of phosphatidylmonomethylethanolamine (PMME) to phosphatidyldimethylethanolamine (PDME) and of PDME to phosphatidylcholine (PC).</text>
</comment>
<dbReference type="GO" id="GO:0005789">
    <property type="term" value="C:endoplasmic reticulum membrane"/>
    <property type="evidence" value="ECO:0007669"/>
    <property type="project" value="UniProtKB-SubCell"/>
</dbReference>
<keyword evidence="6 17" id="KW-0949">S-adenosyl-L-methionine</keyword>
<evidence type="ECO:0000256" key="7">
    <source>
        <dbReference type="ARBA" id="ARBA00022692"/>
    </source>
</evidence>
<keyword evidence="13 17" id="KW-0594">Phospholipid biosynthesis</keyword>
<dbReference type="EMBL" id="CDQK01000006">
    <property type="protein sequence ID" value="CEP24528.1"/>
    <property type="molecule type" value="Genomic_DNA"/>
</dbReference>
<proteinExistence type="inferred from homology"/>
<reference evidence="20" key="1">
    <citation type="journal article" date="2015" name="J. Biotechnol.">
        <title>The structure of the Cyberlindnera jadinii genome and its relation to Candida utilis analyzed by the occurrence of single nucleotide polymorphisms.</title>
        <authorList>
            <person name="Rupp O."/>
            <person name="Brinkrolf K."/>
            <person name="Buerth C."/>
            <person name="Kunigo M."/>
            <person name="Schneider J."/>
            <person name="Jaenicke S."/>
            <person name="Goesmann A."/>
            <person name="Puehler A."/>
            <person name="Jaeger K.-E."/>
            <person name="Ernst J.F."/>
        </authorList>
    </citation>
    <scope>NUCLEOTIDE SEQUENCE [LARGE SCALE GENOMIC DNA]</scope>
    <source>
        <strain evidence="20">ATCC 18201 / CBS 1600 / BCRC 20928 / JCM 3617 / NBRC 0987 / NRRL Y-1542</strain>
    </source>
</reference>
<dbReference type="InterPro" id="IPR007318">
    <property type="entry name" value="Phopholipid_MeTrfase"/>
</dbReference>
<dbReference type="AlphaFoldDB" id="A0A0H5C8I9"/>
<dbReference type="GO" id="GO:0000773">
    <property type="term" value="F:phosphatidyl-N-methylethanolamine N-methyltransferase activity"/>
    <property type="evidence" value="ECO:0007669"/>
    <property type="project" value="UniProtKB-UniRule"/>
</dbReference>
<comment type="catalytic activity">
    <reaction evidence="16 17">
        <text>a 1,2-diacyl-sn-glycero-3-phospho-N-methylethanolamine + S-adenosyl-L-methionine = a 1,2-diacyl-sn-glycero-3-phospho-N,N-dimethylethanolamine + S-adenosyl-L-homocysteine + H(+)</text>
        <dbReference type="Rhea" id="RHEA:32735"/>
        <dbReference type="ChEBI" id="CHEBI:15378"/>
        <dbReference type="ChEBI" id="CHEBI:57856"/>
        <dbReference type="ChEBI" id="CHEBI:59789"/>
        <dbReference type="ChEBI" id="CHEBI:64572"/>
        <dbReference type="ChEBI" id="CHEBI:64573"/>
        <dbReference type="EC" id="2.1.1.71"/>
    </reaction>
</comment>
<dbReference type="EC" id="2.1.1.71" evidence="17"/>